<dbReference type="Gene3D" id="1.10.357.10">
    <property type="entry name" value="Tetracycline Repressor, domain 2"/>
    <property type="match status" value="1"/>
</dbReference>
<evidence type="ECO:0000313" key="4">
    <source>
        <dbReference type="EMBL" id="VYU26097.1"/>
    </source>
</evidence>
<sequence>MNPNDLRVIKTKRALSESLFNLLSEKLFSAITVNMICDKALVHRTTFYKHFYDKYDLLSYLITNLTKDYFEKDIRERIEAPFKALSSFFDKPIEKIDIKQRHDQQFMETVTAIFIQKIRQDIIDNADIIEVPGNPPIKVVARVFESAITAIGDWTYDEHKLCADYSNAIDIPDSLDKMFNQLLNIKVKSE</sequence>
<accession>A0A6N3DK21</accession>
<evidence type="ECO:0000256" key="2">
    <source>
        <dbReference type="PROSITE-ProRule" id="PRU00335"/>
    </source>
</evidence>
<dbReference type="PANTHER" id="PTHR43479:SF16">
    <property type="entry name" value="HTH TETR-TYPE DOMAIN-CONTAINING PROTEIN"/>
    <property type="match status" value="1"/>
</dbReference>
<reference evidence="4" key="1">
    <citation type="submission" date="2019-11" db="EMBL/GenBank/DDBJ databases">
        <authorList>
            <person name="Feng L."/>
        </authorList>
    </citation>
    <scope>NUCLEOTIDE SEQUENCE</scope>
    <source>
        <strain evidence="4">SsimulansLFYP27</strain>
    </source>
</reference>
<dbReference type="SUPFAM" id="SSF46689">
    <property type="entry name" value="Homeodomain-like"/>
    <property type="match status" value="1"/>
</dbReference>
<keyword evidence="1 2" id="KW-0238">DNA-binding</keyword>
<dbReference type="InterPro" id="IPR009057">
    <property type="entry name" value="Homeodomain-like_sf"/>
</dbReference>
<evidence type="ECO:0000259" key="3">
    <source>
        <dbReference type="PROSITE" id="PS50977"/>
    </source>
</evidence>
<proteinExistence type="predicted"/>
<dbReference type="GO" id="GO:0003677">
    <property type="term" value="F:DNA binding"/>
    <property type="evidence" value="ECO:0007669"/>
    <property type="project" value="UniProtKB-UniRule"/>
</dbReference>
<dbReference type="RefSeq" id="WP_156666832.1">
    <property type="nucleotide sequence ID" value="NZ_CACRUO010000037.1"/>
</dbReference>
<dbReference type="PROSITE" id="PS50977">
    <property type="entry name" value="HTH_TETR_2"/>
    <property type="match status" value="1"/>
</dbReference>
<protein>
    <recommendedName>
        <fullName evidence="3">HTH tetR-type domain-containing protein</fullName>
    </recommendedName>
</protein>
<dbReference type="InterPro" id="IPR050624">
    <property type="entry name" value="HTH-type_Tx_Regulator"/>
</dbReference>
<dbReference type="InterPro" id="IPR001647">
    <property type="entry name" value="HTH_TetR"/>
</dbReference>
<organism evidence="4">
    <name type="scientific">Staphylococcus simulans</name>
    <dbReference type="NCBI Taxonomy" id="1286"/>
    <lineage>
        <taxon>Bacteria</taxon>
        <taxon>Bacillati</taxon>
        <taxon>Bacillota</taxon>
        <taxon>Bacilli</taxon>
        <taxon>Bacillales</taxon>
        <taxon>Staphylococcaceae</taxon>
        <taxon>Staphylococcus</taxon>
    </lineage>
</organism>
<dbReference type="EMBL" id="CACRUO010000037">
    <property type="protein sequence ID" value="VYU26097.1"/>
    <property type="molecule type" value="Genomic_DNA"/>
</dbReference>
<dbReference type="AlphaFoldDB" id="A0A6N3DK21"/>
<evidence type="ECO:0000256" key="1">
    <source>
        <dbReference type="ARBA" id="ARBA00023125"/>
    </source>
</evidence>
<feature type="domain" description="HTH tetR-type" evidence="3">
    <location>
        <begin position="9"/>
        <end position="69"/>
    </location>
</feature>
<feature type="DNA-binding region" description="H-T-H motif" evidence="2">
    <location>
        <begin position="32"/>
        <end position="51"/>
    </location>
</feature>
<name>A0A6N3DK21_STASI</name>
<gene>
    <name evidence="4" type="ORF">SSLFYP27_01807</name>
</gene>
<dbReference type="PANTHER" id="PTHR43479">
    <property type="entry name" value="ACREF/ENVCD OPERON REPRESSOR-RELATED"/>
    <property type="match status" value="1"/>
</dbReference>